<gene>
    <name evidence="1" type="ORF">Q4521_05060</name>
</gene>
<dbReference type="Proteomes" id="UP001169760">
    <property type="component" value="Unassembled WGS sequence"/>
</dbReference>
<reference evidence="1" key="1">
    <citation type="submission" date="2023-07" db="EMBL/GenBank/DDBJ databases">
        <title>Genome content predicts the carbon catabolic preferences of heterotrophic bacteria.</title>
        <authorList>
            <person name="Gralka M."/>
        </authorList>
    </citation>
    <scope>NUCLEOTIDE SEQUENCE</scope>
    <source>
        <strain evidence="1">I3M17_2</strain>
    </source>
</reference>
<protein>
    <submittedName>
        <fullName evidence="1">Uncharacterized protein</fullName>
    </submittedName>
</protein>
<comment type="caution">
    <text evidence="1">The sequence shown here is derived from an EMBL/GenBank/DDBJ whole genome shotgun (WGS) entry which is preliminary data.</text>
</comment>
<dbReference type="RefSeq" id="WP_303491513.1">
    <property type="nucleotide sequence ID" value="NZ_JAUOPB010000003.1"/>
</dbReference>
<dbReference type="AlphaFoldDB" id="A0AAW7X2G5"/>
<sequence length="121" mass="13589">MHTAFLNQMAKKELVRKELNELTEVLKGNHNCMVVMTSGEYLDFLLLMKVRSGMSFIQAVDWVSSLILLSDEISVNAKKSWNTYKDVLKSVGNYVPAVLDAVTLFVLAKEMKKGGGSFREV</sequence>
<evidence type="ECO:0000313" key="1">
    <source>
        <dbReference type="EMBL" id="MDO6421833.1"/>
    </source>
</evidence>
<accession>A0AAW7X2G5</accession>
<dbReference type="EMBL" id="JAUOPB010000003">
    <property type="protein sequence ID" value="MDO6421833.1"/>
    <property type="molecule type" value="Genomic_DNA"/>
</dbReference>
<organism evidence="1 2">
    <name type="scientific">Saccharophagus degradans</name>
    <dbReference type="NCBI Taxonomy" id="86304"/>
    <lineage>
        <taxon>Bacteria</taxon>
        <taxon>Pseudomonadati</taxon>
        <taxon>Pseudomonadota</taxon>
        <taxon>Gammaproteobacteria</taxon>
        <taxon>Cellvibrionales</taxon>
        <taxon>Cellvibrionaceae</taxon>
        <taxon>Saccharophagus</taxon>
    </lineage>
</organism>
<name>A0AAW7X2G5_9GAMM</name>
<proteinExistence type="predicted"/>
<evidence type="ECO:0000313" key="2">
    <source>
        <dbReference type="Proteomes" id="UP001169760"/>
    </source>
</evidence>